<dbReference type="Proteomes" id="UP000886748">
    <property type="component" value="Unassembled WGS sequence"/>
</dbReference>
<gene>
    <name evidence="3" type="ORF">IAD26_01255</name>
</gene>
<organism evidence="3 4">
    <name type="scientific">Candidatus Limenecus avicola</name>
    <dbReference type="NCBI Taxonomy" id="2840847"/>
    <lineage>
        <taxon>Bacteria</taxon>
        <taxon>Bacillati</taxon>
        <taxon>Bacillota</taxon>
        <taxon>Clostridia</taxon>
        <taxon>Eubacteriales</taxon>
        <taxon>Clostridiaceae</taxon>
        <taxon>Clostridiaceae incertae sedis</taxon>
        <taxon>Candidatus Limenecus</taxon>
    </lineage>
</organism>
<evidence type="ECO:0000313" key="3">
    <source>
        <dbReference type="EMBL" id="HIU91741.1"/>
    </source>
</evidence>
<reference evidence="3" key="1">
    <citation type="submission" date="2020-10" db="EMBL/GenBank/DDBJ databases">
        <authorList>
            <person name="Gilroy R."/>
        </authorList>
    </citation>
    <scope>NUCLEOTIDE SEQUENCE</scope>
    <source>
        <strain evidence="3">CHK154-7741</strain>
    </source>
</reference>
<dbReference type="InterPro" id="IPR018247">
    <property type="entry name" value="EF_Hand_1_Ca_BS"/>
</dbReference>
<dbReference type="GO" id="GO:0005509">
    <property type="term" value="F:calcium ion binding"/>
    <property type="evidence" value="ECO:0007669"/>
    <property type="project" value="InterPro"/>
</dbReference>
<dbReference type="EMBL" id="DVOD01000011">
    <property type="protein sequence ID" value="HIU91741.1"/>
    <property type="molecule type" value="Genomic_DNA"/>
</dbReference>
<protein>
    <recommendedName>
        <fullName evidence="2">EF-hand domain-containing protein</fullName>
    </recommendedName>
</protein>
<dbReference type="Gene3D" id="1.10.238.10">
    <property type="entry name" value="EF-hand"/>
    <property type="match status" value="1"/>
</dbReference>
<dbReference type="PROSITE" id="PS50222">
    <property type="entry name" value="EF_HAND_2"/>
    <property type="match status" value="1"/>
</dbReference>
<feature type="region of interest" description="Disordered" evidence="1">
    <location>
        <begin position="64"/>
        <end position="101"/>
    </location>
</feature>
<name>A0A9D1MZ53_9CLOT</name>
<feature type="domain" description="EF-hand" evidence="2">
    <location>
        <begin position="94"/>
        <end position="118"/>
    </location>
</feature>
<feature type="compositionally biased region" description="Low complexity" evidence="1">
    <location>
        <begin position="67"/>
        <end position="78"/>
    </location>
</feature>
<evidence type="ECO:0000256" key="1">
    <source>
        <dbReference type="SAM" id="MobiDB-lite"/>
    </source>
</evidence>
<proteinExistence type="predicted"/>
<evidence type="ECO:0000313" key="4">
    <source>
        <dbReference type="Proteomes" id="UP000886748"/>
    </source>
</evidence>
<dbReference type="AlphaFoldDB" id="A0A9D1MZ53"/>
<dbReference type="PROSITE" id="PS00018">
    <property type="entry name" value="EF_HAND_1"/>
    <property type="match status" value="1"/>
</dbReference>
<comment type="caution">
    <text evidence="3">The sequence shown here is derived from an EMBL/GenBank/DDBJ whole genome shotgun (WGS) entry which is preliminary data.</text>
</comment>
<evidence type="ECO:0000259" key="2">
    <source>
        <dbReference type="PROSITE" id="PS50222"/>
    </source>
</evidence>
<accession>A0A9D1MZ53</accession>
<dbReference type="InterPro" id="IPR002048">
    <property type="entry name" value="EF_hand_dom"/>
</dbReference>
<sequence length="173" mass="18251">MANNSKITMENMGEVRNMVSAVGSIGSYAASIFQYQGLQSTSNVTTDSTAISFDDMVSNGMIDVSSDDSSSTGVTAMGSGSGGGSGSSSGSKSEMDLNGDGQVTSDEVIKYMQMQMMEKMSDQMSSDDGTTMMGQQSQQLNNGIEEFKNKQAASAYQSVQNSLIDMITDSFMI</sequence>
<reference evidence="3" key="2">
    <citation type="journal article" date="2021" name="PeerJ">
        <title>Extensive microbial diversity within the chicken gut microbiome revealed by metagenomics and culture.</title>
        <authorList>
            <person name="Gilroy R."/>
            <person name="Ravi A."/>
            <person name="Getino M."/>
            <person name="Pursley I."/>
            <person name="Horton D.L."/>
            <person name="Alikhan N.F."/>
            <person name="Baker D."/>
            <person name="Gharbi K."/>
            <person name="Hall N."/>
            <person name="Watson M."/>
            <person name="Adriaenssens E.M."/>
            <person name="Foster-Nyarko E."/>
            <person name="Jarju S."/>
            <person name="Secka A."/>
            <person name="Antonio M."/>
            <person name="Oren A."/>
            <person name="Chaudhuri R.R."/>
            <person name="La Ragione R."/>
            <person name="Hildebrand F."/>
            <person name="Pallen M.J."/>
        </authorList>
    </citation>
    <scope>NUCLEOTIDE SEQUENCE</scope>
    <source>
        <strain evidence="3">CHK154-7741</strain>
    </source>
</reference>